<reference evidence="1 2" key="1">
    <citation type="submission" date="2017-05" db="EMBL/GenBank/DDBJ databases">
        <title>Virgibacillus sp. AK90 isolated from a saltern of Kakinada, India.</title>
        <authorList>
            <person name="Gupta V."/>
            <person name="Sidhu C."/>
            <person name="Korpole S."/>
            <person name="Pinnaka A.K."/>
        </authorList>
    </citation>
    <scope>NUCLEOTIDE SEQUENCE [LARGE SCALE GENOMIC DNA]</scope>
    <source>
        <strain evidence="1 2">AK90</strain>
    </source>
</reference>
<evidence type="ECO:0000313" key="1">
    <source>
        <dbReference type="EMBL" id="RFA31595.1"/>
    </source>
</evidence>
<organism evidence="1 2">
    <name type="scientific">Virgibacillus dokdonensis</name>
    <dbReference type="NCBI Taxonomy" id="302167"/>
    <lineage>
        <taxon>Bacteria</taxon>
        <taxon>Bacillati</taxon>
        <taxon>Bacillota</taxon>
        <taxon>Bacilli</taxon>
        <taxon>Bacillales</taxon>
        <taxon>Bacillaceae</taxon>
        <taxon>Virgibacillus</taxon>
    </lineage>
</organism>
<feature type="non-terminal residue" evidence="1">
    <location>
        <position position="1"/>
    </location>
</feature>
<name>A0A3E0WI98_9BACI</name>
<evidence type="ECO:0000313" key="2">
    <source>
        <dbReference type="Proteomes" id="UP000256488"/>
    </source>
</evidence>
<protein>
    <submittedName>
        <fullName evidence="1">Uncharacterized protein</fullName>
    </submittedName>
</protein>
<dbReference type="Proteomes" id="UP000256488">
    <property type="component" value="Unassembled WGS sequence"/>
</dbReference>
<gene>
    <name evidence="1" type="ORF">CAI16_20420</name>
</gene>
<proteinExistence type="predicted"/>
<comment type="caution">
    <text evidence="1">The sequence shown here is derived from an EMBL/GenBank/DDBJ whole genome shotgun (WGS) entry which is preliminary data.</text>
</comment>
<dbReference type="EMBL" id="NFZX01000145">
    <property type="protein sequence ID" value="RFA31595.1"/>
    <property type="molecule type" value="Genomic_DNA"/>
</dbReference>
<sequence>SDAGLLLYKEFDEKIGLSQSIQATFQANDSVHHRKHSNDEVVIQRFTNTLRVIIRMIMPTN</sequence>
<dbReference type="AlphaFoldDB" id="A0A3E0WI98"/>
<accession>A0A3E0WI98</accession>